<dbReference type="InterPro" id="IPR036390">
    <property type="entry name" value="WH_DNA-bd_sf"/>
</dbReference>
<dbReference type="CDD" id="cd00090">
    <property type="entry name" value="HTH_ARSR"/>
    <property type="match status" value="1"/>
</dbReference>
<dbReference type="PROSITE" id="PS01117">
    <property type="entry name" value="HTH_MARR_1"/>
    <property type="match status" value="1"/>
</dbReference>
<evidence type="ECO:0000256" key="2">
    <source>
        <dbReference type="ARBA" id="ARBA00023125"/>
    </source>
</evidence>
<dbReference type="Pfam" id="PF01047">
    <property type="entry name" value="MarR"/>
    <property type="match status" value="1"/>
</dbReference>
<keyword evidence="2" id="KW-0238">DNA-binding</keyword>
<dbReference type="EMBL" id="JAARPL010000009">
    <property type="protein sequence ID" value="MBC1373277.1"/>
    <property type="molecule type" value="Genomic_DNA"/>
</dbReference>
<dbReference type="InterPro" id="IPR011991">
    <property type="entry name" value="ArsR-like_HTH"/>
</dbReference>
<evidence type="ECO:0000259" key="4">
    <source>
        <dbReference type="PROSITE" id="PS50995"/>
    </source>
</evidence>
<proteinExistence type="predicted"/>
<accession>A0A841Y824</accession>
<dbReference type="InterPro" id="IPR036388">
    <property type="entry name" value="WH-like_DNA-bd_sf"/>
</dbReference>
<evidence type="ECO:0000313" key="5">
    <source>
        <dbReference type="EMBL" id="MBC1373277.1"/>
    </source>
</evidence>
<dbReference type="Proteomes" id="UP000591929">
    <property type="component" value="Unassembled WGS sequence"/>
</dbReference>
<comment type="caution">
    <text evidence="5">The sequence shown here is derived from an EMBL/GenBank/DDBJ whole genome shotgun (WGS) entry which is preliminary data.</text>
</comment>
<dbReference type="RefSeq" id="WP_185377581.1">
    <property type="nucleotide sequence ID" value="NZ_JAARPL010000009.1"/>
</dbReference>
<dbReference type="SUPFAM" id="SSF46785">
    <property type="entry name" value="Winged helix' DNA-binding domain"/>
    <property type="match status" value="1"/>
</dbReference>
<reference evidence="5 6" key="1">
    <citation type="submission" date="2020-03" db="EMBL/GenBank/DDBJ databases">
        <title>Soil Listeria distribution.</title>
        <authorList>
            <person name="Liao J."/>
            <person name="Wiedmann M."/>
        </authorList>
    </citation>
    <scope>NUCLEOTIDE SEQUENCE [LARGE SCALE GENOMIC DNA]</scope>
    <source>
        <strain evidence="5 6">FSL L7-1681</strain>
    </source>
</reference>
<name>A0A841Y824_9LIST</name>
<evidence type="ECO:0000256" key="1">
    <source>
        <dbReference type="ARBA" id="ARBA00023015"/>
    </source>
</evidence>
<evidence type="ECO:0000313" key="6">
    <source>
        <dbReference type="Proteomes" id="UP000591929"/>
    </source>
</evidence>
<dbReference type="AlphaFoldDB" id="A0A841Y824"/>
<dbReference type="GO" id="GO:0003700">
    <property type="term" value="F:DNA-binding transcription factor activity"/>
    <property type="evidence" value="ECO:0007669"/>
    <property type="project" value="InterPro"/>
</dbReference>
<dbReference type="GO" id="GO:0003677">
    <property type="term" value="F:DNA binding"/>
    <property type="evidence" value="ECO:0007669"/>
    <property type="project" value="UniProtKB-KW"/>
</dbReference>
<evidence type="ECO:0000256" key="3">
    <source>
        <dbReference type="ARBA" id="ARBA00023163"/>
    </source>
</evidence>
<dbReference type="PRINTS" id="PR00598">
    <property type="entry name" value="HTHMARR"/>
</dbReference>
<gene>
    <name evidence="5" type="ORF">HB847_12940</name>
</gene>
<feature type="domain" description="HTH marR-type" evidence="4">
    <location>
        <begin position="14"/>
        <end position="139"/>
    </location>
</feature>
<keyword evidence="1" id="KW-0805">Transcription regulation</keyword>
<dbReference type="Gene3D" id="1.10.10.10">
    <property type="entry name" value="Winged helix-like DNA-binding domain superfamily/Winged helix DNA-binding domain"/>
    <property type="match status" value="1"/>
</dbReference>
<sequence>MDEKQLNVDITNKYMNLSALFMQFFRENMRGERGFGDRSRGQGRILSILHKTPLISQKDLVSQLDMKPQSASEMIQKLEKKGLIERHKSEQDKRIMMIQLTTKGRVAANHDEDFEPIILNVLSLEEKDQFNHILDKLIAELEPQVKRKRPMRRR</sequence>
<dbReference type="PANTHER" id="PTHR42756">
    <property type="entry name" value="TRANSCRIPTIONAL REGULATOR, MARR"/>
    <property type="match status" value="1"/>
</dbReference>
<keyword evidence="3" id="KW-0804">Transcription</keyword>
<dbReference type="PROSITE" id="PS50995">
    <property type="entry name" value="HTH_MARR_2"/>
    <property type="match status" value="1"/>
</dbReference>
<dbReference type="PANTHER" id="PTHR42756:SF1">
    <property type="entry name" value="TRANSCRIPTIONAL REPRESSOR OF EMRAB OPERON"/>
    <property type="match status" value="1"/>
</dbReference>
<organism evidence="5 6">
    <name type="scientific">Listeria booriae</name>
    <dbReference type="NCBI Taxonomy" id="1552123"/>
    <lineage>
        <taxon>Bacteria</taxon>
        <taxon>Bacillati</taxon>
        <taxon>Bacillota</taxon>
        <taxon>Bacilli</taxon>
        <taxon>Bacillales</taxon>
        <taxon>Listeriaceae</taxon>
        <taxon>Listeria</taxon>
    </lineage>
</organism>
<dbReference type="SMART" id="SM00347">
    <property type="entry name" value="HTH_MARR"/>
    <property type="match status" value="1"/>
</dbReference>
<dbReference type="InterPro" id="IPR023187">
    <property type="entry name" value="Tscrpt_reg_MarR-type_CS"/>
</dbReference>
<protein>
    <submittedName>
        <fullName evidence="5">MarR family transcriptional regulator</fullName>
    </submittedName>
</protein>
<dbReference type="InterPro" id="IPR000835">
    <property type="entry name" value="HTH_MarR-typ"/>
</dbReference>